<dbReference type="Pfam" id="PF00005">
    <property type="entry name" value="ABC_tran"/>
    <property type="match status" value="1"/>
</dbReference>
<dbReference type="SMART" id="SM00382">
    <property type="entry name" value="AAA"/>
    <property type="match status" value="1"/>
</dbReference>
<comment type="similarity">
    <text evidence="2">Belongs to the ABC transporter superfamily.</text>
</comment>
<evidence type="ECO:0000256" key="6">
    <source>
        <dbReference type="ARBA" id="ARBA00022741"/>
    </source>
</evidence>
<keyword evidence="12" id="KW-1185">Reference proteome</keyword>
<dbReference type="GO" id="GO:0005524">
    <property type="term" value="F:ATP binding"/>
    <property type="evidence" value="ECO:0007669"/>
    <property type="project" value="UniProtKB-KW"/>
</dbReference>
<evidence type="ECO:0000256" key="5">
    <source>
        <dbReference type="ARBA" id="ARBA00022475"/>
    </source>
</evidence>
<feature type="domain" description="ABC transporter" evidence="10">
    <location>
        <begin position="33"/>
        <end position="255"/>
    </location>
</feature>
<evidence type="ECO:0000256" key="8">
    <source>
        <dbReference type="ARBA" id="ARBA00022967"/>
    </source>
</evidence>
<keyword evidence="6" id="KW-0547">Nucleotide-binding</keyword>
<dbReference type="InterPro" id="IPR027417">
    <property type="entry name" value="P-loop_NTPase"/>
</dbReference>
<keyword evidence="3" id="KW-0813">Transport</keyword>
<dbReference type="AlphaFoldDB" id="A0A4R3MV53"/>
<evidence type="ECO:0000256" key="9">
    <source>
        <dbReference type="ARBA" id="ARBA00023136"/>
    </source>
</evidence>
<evidence type="ECO:0000256" key="7">
    <source>
        <dbReference type="ARBA" id="ARBA00022840"/>
    </source>
</evidence>
<gene>
    <name evidence="11" type="ORF">EDC35_11316</name>
</gene>
<organism evidence="11 12">
    <name type="scientific">Thiobaca trueperi</name>
    <dbReference type="NCBI Taxonomy" id="127458"/>
    <lineage>
        <taxon>Bacteria</taxon>
        <taxon>Pseudomonadati</taxon>
        <taxon>Pseudomonadota</taxon>
        <taxon>Gammaproteobacteria</taxon>
        <taxon>Chromatiales</taxon>
        <taxon>Chromatiaceae</taxon>
        <taxon>Thiobaca</taxon>
    </lineage>
</organism>
<evidence type="ECO:0000313" key="11">
    <source>
        <dbReference type="EMBL" id="TCT18198.1"/>
    </source>
</evidence>
<keyword evidence="4" id="KW-0536">Nodulation</keyword>
<evidence type="ECO:0000256" key="2">
    <source>
        <dbReference type="ARBA" id="ARBA00005417"/>
    </source>
</evidence>
<proteinExistence type="inferred from homology"/>
<evidence type="ECO:0000256" key="1">
    <source>
        <dbReference type="ARBA" id="ARBA00004236"/>
    </source>
</evidence>
<keyword evidence="7 11" id="KW-0067">ATP-binding</keyword>
<protein>
    <submittedName>
        <fullName evidence="11">ABC-2 type transport system ATP-binding protein</fullName>
    </submittedName>
</protein>
<evidence type="ECO:0000313" key="12">
    <source>
        <dbReference type="Proteomes" id="UP000295717"/>
    </source>
</evidence>
<sequence length="321" mass="35633">MEISWDQAALTASGDIGAPDESGSRRHIIDTLIEARDLVRLYPGVRAVDGISFRVERGQCYGLLGPNGAGKTTTLEMLEGIQTPTSGVVLYRGQPLGRNYRESIGIQFQATALQDFQTVGESLAMFASLYRRTADRDELIRLCNLSDILDRDTRKLSGGQRQRLLLAIALVNDPDLVFLDEPTTGLDPQARRNFWSLIEQVRRRGTSILLTTHYMEEAERLCDRVAIIDRGRMIVEGSPAALVRQHFPARLIHLPDTAWPATLPLPPEALVRHGEIEIQAEDVPLTLAELERLGVDLSALRVATPNLEDLFLKLTGHALRA</sequence>
<keyword evidence="9" id="KW-0472">Membrane</keyword>
<dbReference type="FunFam" id="3.40.50.300:FF:000589">
    <property type="entry name" value="ABC transporter, ATP-binding subunit"/>
    <property type="match status" value="1"/>
</dbReference>
<dbReference type="SUPFAM" id="SSF52540">
    <property type="entry name" value="P-loop containing nucleoside triphosphate hydrolases"/>
    <property type="match status" value="1"/>
</dbReference>
<dbReference type="PANTHER" id="PTHR42711:SF5">
    <property type="entry name" value="ABC TRANSPORTER ATP-BINDING PROTEIN NATA"/>
    <property type="match status" value="1"/>
</dbReference>
<dbReference type="PANTHER" id="PTHR42711">
    <property type="entry name" value="ABC TRANSPORTER ATP-BINDING PROTEIN"/>
    <property type="match status" value="1"/>
</dbReference>
<dbReference type="PROSITE" id="PS50893">
    <property type="entry name" value="ABC_TRANSPORTER_2"/>
    <property type="match status" value="1"/>
</dbReference>
<comment type="caution">
    <text evidence="11">The sequence shown here is derived from an EMBL/GenBank/DDBJ whole genome shotgun (WGS) entry which is preliminary data.</text>
</comment>
<evidence type="ECO:0000256" key="3">
    <source>
        <dbReference type="ARBA" id="ARBA00022448"/>
    </source>
</evidence>
<reference evidence="11 12" key="1">
    <citation type="submission" date="2019-03" db="EMBL/GenBank/DDBJ databases">
        <title>Genomic Encyclopedia of Type Strains, Phase IV (KMG-IV): sequencing the most valuable type-strain genomes for metagenomic binning, comparative biology and taxonomic classification.</title>
        <authorList>
            <person name="Goeker M."/>
        </authorList>
    </citation>
    <scope>NUCLEOTIDE SEQUENCE [LARGE SCALE GENOMIC DNA]</scope>
    <source>
        <strain evidence="11 12">DSM 13587</strain>
    </source>
</reference>
<accession>A0A4R3MV53</accession>
<keyword evidence="5" id="KW-1003">Cell membrane</keyword>
<comment type="subcellular location">
    <subcellularLocation>
        <location evidence="1">Cell membrane</location>
    </subcellularLocation>
</comment>
<evidence type="ECO:0000256" key="4">
    <source>
        <dbReference type="ARBA" id="ARBA00022458"/>
    </source>
</evidence>
<dbReference type="InterPro" id="IPR050763">
    <property type="entry name" value="ABC_transporter_ATP-binding"/>
</dbReference>
<dbReference type="PROSITE" id="PS00211">
    <property type="entry name" value="ABC_TRANSPORTER_1"/>
    <property type="match status" value="1"/>
</dbReference>
<dbReference type="EMBL" id="SMAO01000013">
    <property type="protein sequence ID" value="TCT18198.1"/>
    <property type="molecule type" value="Genomic_DNA"/>
</dbReference>
<dbReference type="InterPro" id="IPR003439">
    <property type="entry name" value="ABC_transporter-like_ATP-bd"/>
</dbReference>
<dbReference type="InterPro" id="IPR003593">
    <property type="entry name" value="AAA+_ATPase"/>
</dbReference>
<dbReference type="Proteomes" id="UP000295717">
    <property type="component" value="Unassembled WGS sequence"/>
</dbReference>
<dbReference type="GO" id="GO:0005886">
    <property type="term" value="C:plasma membrane"/>
    <property type="evidence" value="ECO:0007669"/>
    <property type="project" value="UniProtKB-SubCell"/>
</dbReference>
<name>A0A4R3MV53_9GAMM</name>
<keyword evidence="8" id="KW-1278">Translocase</keyword>
<dbReference type="Gene3D" id="3.40.50.300">
    <property type="entry name" value="P-loop containing nucleotide triphosphate hydrolases"/>
    <property type="match status" value="1"/>
</dbReference>
<evidence type="ECO:0000259" key="10">
    <source>
        <dbReference type="PROSITE" id="PS50893"/>
    </source>
</evidence>
<dbReference type="InterPro" id="IPR017871">
    <property type="entry name" value="ABC_transporter-like_CS"/>
</dbReference>
<dbReference type="GO" id="GO:0016887">
    <property type="term" value="F:ATP hydrolysis activity"/>
    <property type="evidence" value="ECO:0007669"/>
    <property type="project" value="InterPro"/>
</dbReference>